<evidence type="ECO:0008006" key="4">
    <source>
        <dbReference type="Google" id="ProtNLM"/>
    </source>
</evidence>
<evidence type="ECO:0000256" key="1">
    <source>
        <dbReference type="SAM" id="Phobius"/>
    </source>
</evidence>
<dbReference type="EMBL" id="LOPV01000690">
    <property type="protein sequence ID" value="KTG08743.1"/>
    <property type="molecule type" value="Genomic_DNA"/>
</dbReference>
<comment type="caution">
    <text evidence="2">The sequence shown here is derived from an EMBL/GenBank/DDBJ whole genome shotgun (WGS) entry which is preliminary data.</text>
</comment>
<dbReference type="AlphaFoldDB" id="A0A0W1R693"/>
<accession>A0A0W1R693</accession>
<name>A0A0W1R693_9EURY</name>
<feature type="transmembrane region" description="Helical" evidence="1">
    <location>
        <begin position="118"/>
        <end position="136"/>
    </location>
</feature>
<reference evidence="2 3" key="1">
    <citation type="submission" date="2015-12" db="EMBL/GenBank/DDBJ databases">
        <title>Haloferax profundi sp. nov. isolated from the Discovery deep brine-seawater interface in the Red Sea.</title>
        <authorList>
            <person name="Zhang G."/>
            <person name="Stingl U."/>
            <person name="Rashid M."/>
        </authorList>
    </citation>
    <scope>NUCLEOTIDE SEQUENCE [LARGE SCALE GENOMIC DNA]</scope>
    <source>
        <strain evidence="2 3">SB29</strain>
    </source>
</reference>
<evidence type="ECO:0000313" key="2">
    <source>
        <dbReference type="EMBL" id="KTG08743.1"/>
    </source>
</evidence>
<keyword evidence="3" id="KW-1185">Reference proteome</keyword>
<feature type="transmembrane region" description="Helical" evidence="1">
    <location>
        <begin position="82"/>
        <end position="98"/>
    </location>
</feature>
<organism evidence="2 3">
    <name type="scientific">Haloferax profundi</name>
    <dbReference type="NCBI Taxonomy" id="1544718"/>
    <lineage>
        <taxon>Archaea</taxon>
        <taxon>Methanobacteriati</taxon>
        <taxon>Methanobacteriota</taxon>
        <taxon>Stenosarchaea group</taxon>
        <taxon>Halobacteria</taxon>
        <taxon>Halobacteriales</taxon>
        <taxon>Haloferacaceae</taxon>
        <taxon>Haloferax</taxon>
    </lineage>
</organism>
<gene>
    <name evidence="2" type="ORF">AUR66_20245</name>
</gene>
<dbReference type="OrthoDB" id="282716at2157"/>
<proteinExistence type="predicted"/>
<keyword evidence="1" id="KW-0472">Membrane</keyword>
<evidence type="ECO:0000313" key="3">
    <source>
        <dbReference type="Proteomes" id="UP000053157"/>
    </source>
</evidence>
<keyword evidence="1" id="KW-1133">Transmembrane helix</keyword>
<feature type="transmembrane region" description="Helical" evidence="1">
    <location>
        <begin position="55"/>
        <end position="75"/>
    </location>
</feature>
<dbReference type="Proteomes" id="UP000053157">
    <property type="component" value="Unassembled WGS sequence"/>
</dbReference>
<keyword evidence="1" id="KW-0812">Transmembrane</keyword>
<protein>
    <recommendedName>
        <fullName evidence="4">VanZ-like domain-containing protein</fullName>
    </recommendedName>
</protein>
<sequence>MATRTDSRFSTFTESRPRTGSWRFWLETAAQSKQCLVFATIVALSLGTLPLYIPIWWWDIAMHTGVSAVIVVWLFRFHTTPWVALVFLLGISVGWEILEEITPHFMLMAGGLTDTIGDVISNVTGWAFVVLVRWWINRT</sequence>